<proteinExistence type="predicted"/>
<dbReference type="AlphaFoldDB" id="A0A078GHY4"/>
<organism evidence="1 2">
    <name type="scientific">Brassica napus</name>
    <name type="common">Rape</name>
    <dbReference type="NCBI Taxonomy" id="3708"/>
    <lineage>
        <taxon>Eukaryota</taxon>
        <taxon>Viridiplantae</taxon>
        <taxon>Streptophyta</taxon>
        <taxon>Embryophyta</taxon>
        <taxon>Tracheophyta</taxon>
        <taxon>Spermatophyta</taxon>
        <taxon>Magnoliopsida</taxon>
        <taxon>eudicotyledons</taxon>
        <taxon>Gunneridae</taxon>
        <taxon>Pentapetalae</taxon>
        <taxon>rosids</taxon>
        <taxon>malvids</taxon>
        <taxon>Brassicales</taxon>
        <taxon>Brassicaceae</taxon>
        <taxon>Brassiceae</taxon>
        <taxon>Brassica</taxon>
    </lineage>
</organism>
<dbReference type="Gramene" id="CDY26045">
    <property type="protein sequence ID" value="CDY26045"/>
    <property type="gene ID" value="GSBRNA2T00033588001"/>
</dbReference>
<keyword evidence="2" id="KW-1185">Reference proteome</keyword>
<accession>A0A078GHY4</accession>
<sequence>MMTLRALVVKGTLAFVGFKAGTELYLSVNNQPIHHKLK</sequence>
<evidence type="ECO:0000313" key="1">
    <source>
        <dbReference type="EMBL" id="CDY26045.1"/>
    </source>
</evidence>
<gene>
    <name evidence="1" type="primary">BnaC06g05790D</name>
    <name evidence="1" type="ORF">GSBRNA2T00033588001</name>
</gene>
<protein>
    <submittedName>
        <fullName evidence="1">BnaC06g05790D protein</fullName>
    </submittedName>
</protein>
<name>A0A078GHY4_BRANA</name>
<dbReference type="PaxDb" id="3708-A0A078GHY4"/>
<evidence type="ECO:0000313" key="2">
    <source>
        <dbReference type="Proteomes" id="UP000028999"/>
    </source>
</evidence>
<reference evidence="1 2" key="1">
    <citation type="journal article" date="2014" name="Science">
        <title>Plant genetics. Early allopolyploid evolution in the post-Neolithic Brassica napus oilseed genome.</title>
        <authorList>
            <person name="Chalhoub B."/>
            <person name="Denoeud F."/>
            <person name="Liu S."/>
            <person name="Parkin I.A."/>
            <person name="Tang H."/>
            <person name="Wang X."/>
            <person name="Chiquet J."/>
            <person name="Belcram H."/>
            <person name="Tong C."/>
            <person name="Samans B."/>
            <person name="Correa M."/>
            <person name="Da Silva C."/>
            <person name="Just J."/>
            <person name="Falentin C."/>
            <person name="Koh C.S."/>
            <person name="Le Clainche I."/>
            <person name="Bernard M."/>
            <person name="Bento P."/>
            <person name="Noel B."/>
            <person name="Labadie K."/>
            <person name="Alberti A."/>
            <person name="Charles M."/>
            <person name="Arnaud D."/>
            <person name="Guo H."/>
            <person name="Daviaud C."/>
            <person name="Alamery S."/>
            <person name="Jabbari K."/>
            <person name="Zhao M."/>
            <person name="Edger P.P."/>
            <person name="Chelaifa H."/>
            <person name="Tack D."/>
            <person name="Lassalle G."/>
            <person name="Mestiri I."/>
            <person name="Schnel N."/>
            <person name="Le Paslier M.C."/>
            <person name="Fan G."/>
            <person name="Renault V."/>
            <person name="Bayer P.E."/>
            <person name="Golicz A.A."/>
            <person name="Manoli S."/>
            <person name="Lee T.H."/>
            <person name="Thi V.H."/>
            <person name="Chalabi S."/>
            <person name="Hu Q."/>
            <person name="Fan C."/>
            <person name="Tollenaere R."/>
            <person name="Lu Y."/>
            <person name="Battail C."/>
            <person name="Shen J."/>
            <person name="Sidebottom C.H."/>
            <person name="Wang X."/>
            <person name="Canaguier A."/>
            <person name="Chauveau A."/>
            <person name="Berard A."/>
            <person name="Deniot G."/>
            <person name="Guan M."/>
            <person name="Liu Z."/>
            <person name="Sun F."/>
            <person name="Lim Y.P."/>
            <person name="Lyons E."/>
            <person name="Town C.D."/>
            <person name="Bancroft I."/>
            <person name="Wang X."/>
            <person name="Meng J."/>
            <person name="Ma J."/>
            <person name="Pires J.C."/>
            <person name="King G.J."/>
            <person name="Brunel D."/>
            <person name="Delourme R."/>
            <person name="Renard M."/>
            <person name="Aury J.M."/>
            <person name="Adams K.L."/>
            <person name="Batley J."/>
            <person name="Snowdon R.J."/>
            <person name="Tost J."/>
            <person name="Edwards D."/>
            <person name="Zhou Y."/>
            <person name="Hua W."/>
            <person name="Sharpe A.G."/>
            <person name="Paterson A.H."/>
            <person name="Guan C."/>
            <person name="Wincker P."/>
        </authorList>
    </citation>
    <scope>NUCLEOTIDE SEQUENCE [LARGE SCALE GENOMIC DNA]</scope>
    <source>
        <strain evidence="2">cv. Darmor-bzh</strain>
    </source>
</reference>
<dbReference type="EMBL" id="LK032184">
    <property type="protein sequence ID" value="CDY26045.1"/>
    <property type="molecule type" value="Genomic_DNA"/>
</dbReference>
<dbReference type="Proteomes" id="UP000028999">
    <property type="component" value="Unassembled WGS sequence"/>
</dbReference>